<organism evidence="2 3">
    <name type="scientific">Pseudaquabacterium rugosum</name>
    <dbReference type="NCBI Taxonomy" id="2984194"/>
    <lineage>
        <taxon>Bacteria</taxon>
        <taxon>Pseudomonadati</taxon>
        <taxon>Pseudomonadota</taxon>
        <taxon>Betaproteobacteria</taxon>
        <taxon>Burkholderiales</taxon>
        <taxon>Sphaerotilaceae</taxon>
        <taxon>Pseudaquabacterium</taxon>
    </lineage>
</organism>
<dbReference type="Proteomes" id="UP001368500">
    <property type="component" value="Unassembled WGS sequence"/>
</dbReference>
<evidence type="ECO:0000259" key="1">
    <source>
        <dbReference type="Pfam" id="PF00849"/>
    </source>
</evidence>
<dbReference type="EMBL" id="JBBUTF010000015">
    <property type="protein sequence ID" value="MEK8027571.1"/>
    <property type="molecule type" value="Genomic_DNA"/>
</dbReference>
<proteinExistence type="predicted"/>
<dbReference type="InterPro" id="IPR020103">
    <property type="entry name" value="PsdUridine_synth_cat_dom_sf"/>
</dbReference>
<protein>
    <submittedName>
        <fullName evidence="2">Pseudouridine synthase</fullName>
    </submittedName>
</protein>
<gene>
    <name evidence="2" type="ORF">AACH11_16530</name>
</gene>
<feature type="domain" description="Pseudouridine synthase RsuA/RluA-like" evidence="1">
    <location>
        <begin position="98"/>
        <end position="272"/>
    </location>
</feature>
<dbReference type="InterPro" id="IPR006145">
    <property type="entry name" value="PsdUridine_synth_RsuA/RluA"/>
</dbReference>
<dbReference type="PANTHER" id="PTHR21600:SF84">
    <property type="entry name" value="PSEUDOURIDINE SYNTHASE RSUA_RLUA-LIKE DOMAIN-CONTAINING PROTEIN"/>
    <property type="match status" value="1"/>
</dbReference>
<evidence type="ECO:0000313" key="3">
    <source>
        <dbReference type="Proteomes" id="UP001368500"/>
    </source>
</evidence>
<dbReference type="Gene3D" id="3.30.2350.10">
    <property type="entry name" value="Pseudouridine synthase"/>
    <property type="match status" value="1"/>
</dbReference>
<keyword evidence="3" id="KW-1185">Reference proteome</keyword>
<dbReference type="RefSeq" id="WP_341375354.1">
    <property type="nucleotide sequence ID" value="NZ_JBBUTF010000015.1"/>
</dbReference>
<dbReference type="InterPro" id="IPR050188">
    <property type="entry name" value="RluA_PseudoU_synthase"/>
</dbReference>
<evidence type="ECO:0000313" key="2">
    <source>
        <dbReference type="EMBL" id="MEK8027571.1"/>
    </source>
</evidence>
<reference evidence="2 3" key="1">
    <citation type="submission" date="2024-04" db="EMBL/GenBank/DDBJ databases">
        <title>Novel species of the genus Ideonella isolated from streams.</title>
        <authorList>
            <person name="Lu H."/>
        </authorList>
    </citation>
    <scope>NUCLEOTIDE SEQUENCE [LARGE SCALE GENOMIC DNA]</scope>
    <source>
        <strain evidence="2 3">BYS139W</strain>
    </source>
</reference>
<dbReference type="SUPFAM" id="SSF55120">
    <property type="entry name" value="Pseudouridine synthase"/>
    <property type="match status" value="1"/>
</dbReference>
<accession>A0ABU9BD23</accession>
<dbReference type="Pfam" id="PF00849">
    <property type="entry name" value="PseudoU_synth_2"/>
    <property type="match status" value="1"/>
</dbReference>
<comment type="caution">
    <text evidence="2">The sequence shown here is derived from an EMBL/GenBank/DDBJ whole genome shotgun (WGS) entry which is preliminary data.</text>
</comment>
<sequence>MSRPRPLWCPPMREGVSPSRVAMASGHGTTVLDFLHGRLPRVDDWAARLARGDVLDAEGRPVRADERCRPGQVLWYWRAVPAEPPLPGELRILAQDAHLLAVDKPHFMSVAPGGRHLQQTVVVQLKRRTGIETLSPMHRLDRETAGVMLVIVAAEVRDAYHGLLRTPGRVHKTYEAVAPWRPELDGRTLAHRLEEVPSATCSMQMRAVDGEPNAWTEVSVLRRLGPLPAADRAHWGAAVAAAAGGDAGAELAHYRLHPITGRKHQLRAQMAAMGAPLIGDRIYPVLWPEDTPETAADFRCPLQLMAREIRFDDPVDGRPRHYRSGHALVLADAPDRHPAP</sequence>
<name>A0ABU9BD23_9BURK</name>
<dbReference type="PANTHER" id="PTHR21600">
    <property type="entry name" value="MITOCHONDRIAL RNA PSEUDOURIDINE SYNTHASE"/>
    <property type="match status" value="1"/>
</dbReference>